<evidence type="ECO:0000313" key="2">
    <source>
        <dbReference type="EMBL" id="SPF37817.1"/>
    </source>
</evidence>
<accession>A0A2U3KE41</accession>
<evidence type="ECO:0000256" key="1">
    <source>
        <dbReference type="SAM" id="Phobius"/>
    </source>
</evidence>
<protein>
    <submittedName>
        <fullName evidence="2">Uncharacterized protein</fullName>
    </submittedName>
</protein>
<sequence>MVLIMKTAQKLLVFWLIIMFLVAFTSSLVYLVAQQTVRLGANEQPMQLAMDTEINLEKGQSAVQAIPANNVDISKSLSPFVMVFDINKNLLTTSGMIGSSKPTYPKGILDSIDKNGEDRVTWQPQQGLRYATVAIKFTGGYIVAGRSLSETEKLIDEIGKVVLLAWFACTIFSVFALIVIYIFIIKVFKTRQKIS</sequence>
<name>A0A2U3KE41_9FIRM</name>
<evidence type="ECO:0000313" key="3">
    <source>
        <dbReference type="Proteomes" id="UP000238916"/>
    </source>
</evidence>
<feature type="transmembrane region" description="Helical" evidence="1">
    <location>
        <begin position="163"/>
        <end position="185"/>
    </location>
</feature>
<feature type="transmembrane region" description="Helical" evidence="1">
    <location>
        <begin position="12"/>
        <end position="33"/>
    </location>
</feature>
<proteinExistence type="predicted"/>
<reference evidence="3" key="1">
    <citation type="submission" date="2018-02" db="EMBL/GenBank/DDBJ databases">
        <authorList>
            <person name="Hausmann B."/>
        </authorList>
    </citation>
    <scope>NUCLEOTIDE SEQUENCE [LARGE SCALE GENOMIC DNA]</scope>
    <source>
        <strain evidence="3">Peat soil MAG SbF1</strain>
    </source>
</reference>
<keyword evidence="1" id="KW-0812">Transmembrane</keyword>
<gene>
    <name evidence="2" type="ORF">SBF1_1880003</name>
</gene>
<keyword evidence="1" id="KW-0472">Membrane</keyword>
<keyword evidence="1" id="KW-1133">Transmembrane helix</keyword>
<organism evidence="2 3">
    <name type="scientific">Candidatus Desulfosporosinus infrequens</name>
    <dbReference type="NCBI Taxonomy" id="2043169"/>
    <lineage>
        <taxon>Bacteria</taxon>
        <taxon>Bacillati</taxon>
        <taxon>Bacillota</taxon>
        <taxon>Clostridia</taxon>
        <taxon>Eubacteriales</taxon>
        <taxon>Desulfitobacteriaceae</taxon>
        <taxon>Desulfosporosinus</taxon>
    </lineage>
</organism>
<dbReference type="Proteomes" id="UP000238916">
    <property type="component" value="Unassembled WGS sequence"/>
</dbReference>
<dbReference type="EMBL" id="OMOF01000099">
    <property type="protein sequence ID" value="SPF37817.1"/>
    <property type="molecule type" value="Genomic_DNA"/>
</dbReference>
<dbReference type="AlphaFoldDB" id="A0A2U3KE41"/>